<proteinExistence type="predicted"/>
<comment type="caution">
    <text evidence="1">The sequence shown here is derived from an EMBL/GenBank/DDBJ whole genome shotgun (WGS) entry which is preliminary data.</text>
</comment>
<dbReference type="EMBL" id="JBFDAA010000010">
    <property type="protein sequence ID" value="KAL1124611.1"/>
    <property type="molecule type" value="Genomic_DNA"/>
</dbReference>
<protein>
    <submittedName>
        <fullName evidence="1">Uncharacterized protein</fullName>
    </submittedName>
</protein>
<dbReference type="AlphaFoldDB" id="A0ABD0YBJ8"/>
<organism evidence="1 2">
    <name type="scientific">Ranatra chinensis</name>
    <dbReference type="NCBI Taxonomy" id="642074"/>
    <lineage>
        <taxon>Eukaryota</taxon>
        <taxon>Metazoa</taxon>
        <taxon>Ecdysozoa</taxon>
        <taxon>Arthropoda</taxon>
        <taxon>Hexapoda</taxon>
        <taxon>Insecta</taxon>
        <taxon>Pterygota</taxon>
        <taxon>Neoptera</taxon>
        <taxon>Paraneoptera</taxon>
        <taxon>Hemiptera</taxon>
        <taxon>Heteroptera</taxon>
        <taxon>Panheteroptera</taxon>
        <taxon>Nepomorpha</taxon>
        <taxon>Nepidae</taxon>
        <taxon>Ranatrinae</taxon>
        <taxon>Ranatra</taxon>
    </lineage>
</organism>
<accession>A0ABD0YBJ8</accession>
<keyword evidence="2" id="KW-1185">Reference proteome</keyword>
<sequence>MASKRRNMFYENKKQETCNLSSFCDLSEGLQDIQSQKDIQLRVQAPKQVIPNKKETTGIDGVDRAELELPGRTLEGEIGSCPSRPRDFHKTPEVYLLSARI</sequence>
<dbReference type="Proteomes" id="UP001558652">
    <property type="component" value="Unassembled WGS sequence"/>
</dbReference>
<reference evidence="1 2" key="1">
    <citation type="submission" date="2024-07" db="EMBL/GenBank/DDBJ databases">
        <title>Chromosome-level genome assembly of the water stick insect Ranatra chinensis (Heteroptera: Nepidae).</title>
        <authorList>
            <person name="Liu X."/>
        </authorList>
    </citation>
    <scope>NUCLEOTIDE SEQUENCE [LARGE SCALE GENOMIC DNA]</scope>
    <source>
        <strain evidence="1">Cailab_2021Rc</strain>
        <tissue evidence="1">Muscle</tissue>
    </source>
</reference>
<gene>
    <name evidence="1" type="ORF">AAG570_001235</name>
</gene>
<evidence type="ECO:0000313" key="2">
    <source>
        <dbReference type="Proteomes" id="UP001558652"/>
    </source>
</evidence>
<name>A0ABD0YBJ8_9HEMI</name>
<evidence type="ECO:0000313" key="1">
    <source>
        <dbReference type="EMBL" id="KAL1124611.1"/>
    </source>
</evidence>